<name>A0A6A1UYV6_9ROSI</name>
<keyword evidence="9 15" id="KW-0067">ATP-binding</keyword>
<evidence type="ECO:0000256" key="3">
    <source>
        <dbReference type="ARBA" id="ARBA00022527"/>
    </source>
</evidence>
<dbReference type="Pfam" id="PF00069">
    <property type="entry name" value="Pkinase"/>
    <property type="match status" value="1"/>
</dbReference>
<evidence type="ECO:0000256" key="11">
    <source>
        <dbReference type="ARBA" id="ARBA00023136"/>
    </source>
</evidence>
<dbReference type="Gene3D" id="3.30.200.20">
    <property type="entry name" value="Phosphorylase Kinase, domain 1"/>
    <property type="match status" value="1"/>
</dbReference>
<keyword evidence="3" id="KW-0723">Serine/threonine-protein kinase</keyword>
<dbReference type="GO" id="GO:0016020">
    <property type="term" value="C:membrane"/>
    <property type="evidence" value="ECO:0007669"/>
    <property type="project" value="UniProtKB-SubCell"/>
</dbReference>
<proteinExistence type="predicted"/>
<keyword evidence="8" id="KW-0418">Kinase</keyword>
<keyword evidence="6" id="KW-0732">Signal</keyword>
<keyword evidence="20" id="KW-1185">Reference proteome</keyword>
<evidence type="ECO:0000256" key="2">
    <source>
        <dbReference type="ARBA" id="ARBA00012513"/>
    </source>
</evidence>
<gene>
    <name evidence="19" type="ORF">CJ030_MR7G000899</name>
</gene>
<keyword evidence="12" id="KW-0325">Glycoprotein</keyword>
<feature type="transmembrane region" description="Helical" evidence="17">
    <location>
        <begin position="324"/>
        <end position="345"/>
    </location>
</feature>
<dbReference type="InterPro" id="IPR011009">
    <property type="entry name" value="Kinase-like_dom_sf"/>
</dbReference>
<dbReference type="AlphaFoldDB" id="A0A6A1UYV6"/>
<protein>
    <recommendedName>
        <fullName evidence="2">non-specific serine/threonine protein kinase</fullName>
        <ecNumber evidence="2">2.7.11.1</ecNumber>
    </recommendedName>
</protein>
<evidence type="ECO:0000256" key="8">
    <source>
        <dbReference type="ARBA" id="ARBA00022777"/>
    </source>
</evidence>
<dbReference type="FunFam" id="3.30.200.20:FF:000178">
    <property type="entry name" value="serine/threonine-protein kinase PBS1-like"/>
    <property type="match status" value="1"/>
</dbReference>
<keyword evidence="10 17" id="KW-1133">Transmembrane helix</keyword>
<evidence type="ECO:0000259" key="18">
    <source>
        <dbReference type="PROSITE" id="PS50011"/>
    </source>
</evidence>
<dbReference type="EC" id="2.7.11.1" evidence="2"/>
<dbReference type="FunFam" id="1.10.510.10:FF:000590">
    <property type="entry name" value="PR5-like receptor kinase"/>
    <property type="match status" value="1"/>
</dbReference>
<comment type="catalytic activity">
    <reaction evidence="13">
        <text>L-threonyl-[protein] + ATP = O-phospho-L-threonyl-[protein] + ADP + H(+)</text>
        <dbReference type="Rhea" id="RHEA:46608"/>
        <dbReference type="Rhea" id="RHEA-COMP:11060"/>
        <dbReference type="Rhea" id="RHEA-COMP:11605"/>
        <dbReference type="ChEBI" id="CHEBI:15378"/>
        <dbReference type="ChEBI" id="CHEBI:30013"/>
        <dbReference type="ChEBI" id="CHEBI:30616"/>
        <dbReference type="ChEBI" id="CHEBI:61977"/>
        <dbReference type="ChEBI" id="CHEBI:456216"/>
        <dbReference type="EC" id="2.7.11.1"/>
    </reaction>
</comment>
<evidence type="ECO:0000256" key="15">
    <source>
        <dbReference type="PROSITE-ProRule" id="PRU10141"/>
    </source>
</evidence>
<comment type="catalytic activity">
    <reaction evidence="14">
        <text>L-seryl-[protein] + ATP = O-phospho-L-seryl-[protein] + ADP + H(+)</text>
        <dbReference type="Rhea" id="RHEA:17989"/>
        <dbReference type="Rhea" id="RHEA-COMP:9863"/>
        <dbReference type="Rhea" id="RHEA-COMP:11604"/>
        <dbReference type="ChEBI" id="CHEBI:15378"/>
        <dbReference type="ChEBI" id="CHEBI:29999"/>
        <dbReference type="ChEBI" id="CHEBI:30616"/>
        <dbReference type="ChEBI" id="CHEBI:83421"/>
        <dbReference type="ChEBI" id="CHEBI:456216"/>
        <dbReference type="EC" id="2.7.11.1"/>
    </reaction>
</comment>
<dbReference type="SUPFAM" id="SSF56112">
    <property type="entry name" value="Protein kinase-like (PK-like)"/>
    <property type="match status" value="1"/>
</dbReference>
<keyword evidence="11 17" id="KW-0472">Membrane</keyword>
<sequence length="690" mass="77329">MNHFRSSPLPTLSGSPDGTSKAPPRSSIAHLSTDKPVLPLIFSSSEKILWCGRPVLSSLQCADTCGDGQNISYPFYIRGNGKPYCGYPGFELSCNNNSQPTINISTTAYIVQEIFYRNQTLRVSNSAFSNTSIDCIPLTGNVSFPGVLFDLAPNQTRLFLLYNCNSSLLEHPSEFYHGCYEEKENRSVLALPEGDLKLRNASQACRSAVVAPIESYGVNGDGIRGVLRRGFLLKWKGTSCSFCQESGGLCGFNHTTYNSRCLCADRPHVWHCRPESRSQVFLVRSQWGKTSRKLPHLSGVFGRGMKGFPYAQTITFPLGINKKVVIIAIALSTGIGVLMVMIWCFRKKLSFNKISYFWKQESLTNQNLEAFFRNYGPLPIRRYSYSNIKKMTNFFKDKLGQGGYGGVYKGKLSDGSLVAVKVLKESRGTGEEFINEVASISRTSHVNIVTLMGFCFEDSKRALIYEFMPNGSLDKFIYKKNLVNNEHKLEWKVLYNIAVGIARGLEYLHRGCNTRILHFDIKPHNILLDENFCPKISDFGLAKICSREESIISLLGARGTAGYIAPEIVCRNFGGVSHKSDVYSYGMMVLEMVGGRKNLDDEADRTSEIFFPHLIYNRLELDEELGLLGIMDEKDEENARKMIIVSLWCIQTNPSSRPSMSKLLICWKGPLTPCKFRPSLSCLPLLQGRQ</sequence>
<feature type="region of interest" description="Disordered" evidence="16">
    <location>
        <begin position="1"/>
        <end position="30"/>
    </location>
</feature>
<dbReference type="Pfam" id="PF13947">
    <property type="entry name" value="GUB_WAK_bind"/>
    <property type="match status" value="1"/>
</dbReference>
<evidence type="ECO:0000256" key="12">
    <source>
        <dbReference type="ARBA" id="ARBA00023180"/>
    </source>
</evidence>
<dbReference type="OrthoDB" id="657943at2759"/>
<evidence type="ECO:0000256" key="14">
    <source>
        <dbReference type="ARBA" id="ARBA00048679"/>
    </source>
</evidence>
<comment type="subcellular location">
    <subcellularLocation>
        <location evidence="1">Membrane</location>
        <topology evidence="1">Single-pass type I membrane protein</topology>
    </subcellularLocation>
</comment>
<organism evidence="19 20">
    <name type="scientific">Morella rubra</name>
    <name type="common">Chinese bayberry</name>
    <dbReference type="NCBI Taxonomy" id="262757"/>
    <lineage>
        <taxon>Eukaryota</taxon>
        <taxon>Viridiplantae</taxon>
        <taxon>Streptophyta</taxon>
        <taxon>Embryophyta</taxon>
        <taxon>Tracheophyta</taxon>
        <taxon>Spermatophyta</taxon>
        <taxon>Magnoliopsida</taxon>
        <taxon>eudicotyledons</taxon>
        <taxon>Gunneridae</taxon>
        <taxon>Pentapetalae</taxon>
        <taxon>rosids</taxon>
        <taxon>fabids</taxon>
        <taxon>Fagales</taxon>
        <taxon>Myricaceae</taxon>
        <taxon>Morella</taxon>
    </lineage>
</organism>
<evidence type="ECO:0000256" key="7">
    <source>
        <dbReference type="ARBA" id="ARBA00022741"/>
    </source>
</evidence>
<dbReference type="Proteomes" id="UP000516437">
    <property type="component" value="Chromosome 7"/>
</dbReference>
<keyword evidence="5 17" id="KW-0812">Transmembrane</keyword>
<evidence type="ECO:0000256" key="4">
    <source>
        <dbReference type="ARBA" id="ARBA00022679"/>
    </source>
</evidence>
<evidence type="ECO:0000256" key="6">
    <source>
        <dbReference type="ARBA" id="ARBA00022729"/>
    </source>
</evidence>
<keyword evidence="7 15" id="KW-0547">Nucleotide-binding</keyword>
<dbReference type="PANTHER" id="PTHR27009">
    <property type="entry name" value="RUST RESISTANCE KINASE LR10-RELATED"/>
    <property type="match status" value="1"/>
</dbReference>
<dbReference type="Pfam" id="PF14380">
    <property type="entry name" value="WAK_assoc"/>
    <property type="match status" value="1"/>
</dbReference>
<dbReference type="EMBL" id="RXIC02000025">
    <property type="protein sequence ID" value="KAB1205562.1"/>
    <property type="molecule type" value="Genomic_DNA"/>
</dbReference>
<dbReference type="SMART" id="SM00220">
    <property type="entry name" value="S_TKc"/>
    <property type="match status" value="1"/>
</dbReference>
<dbReference type="Gene3D" id="1.10.510.10">
    <property type="entry name" value="Transferase(Phosphotransferase) domain 1"/>
    <property type="match status" value="1"/>
</dbReference>
<dbReference type="InterPro" id="IPR045874">
    <property type="entry name" value="LRK10/LRL21-25-like"/>
</dbReference>
<feature type="domain" description="Protein kinase" evidence="18">
    <location>
        <begin position="393"/>
        <end position="672"/>
    </location>
</feature>
<dbReference type="InterPro" id="IPR025287">
    <property type="entry name" value="WAK_GUB"/>
</dbReference>
<dbReference type="GO" id="GO:0004674">
    <property type="term" value="F:protein serine/threonine kinase activity"/>
    <property type="evidence" value="ECO:0007669"/>
    <property type="project" value="UniProtKB-KW"/>
</dbReference>
<dbReference type="GO" id="GO:0005524">
    <property type="term" value="F:ATP binding"/>
    <property type="evidence" value="ECO:0007669"/>
    <property type="project" value="UniProtKB-UniRule"/>
</dbReference>
<feature type="binding site" evidence="15">
    <location>
        <position position="421"/>
    </location>
    <ligand>
        <name>ATP</name>
        <dbReference type="ChEBI" id="CHEBI:30616"/>
    </ligand>
</feature>
<evidence type="ECO:0000256" key="16">
    <source>
        <dbReference type="SAM" id="MobiDB-lite"/>
    </source>
</evidence>
<evidence type="ECO:0000256" key="10">
    <source>
        <dbReference type="ARBA" id="ARBA00022989"/>
    </source>
</evidence>
<dbReference type="PROSITE" id="PS00107">
    <property type="entry name" value="PROTEIN_KINASE_ATP"/>
    <property type="match status" value="1"/>
</dbReference>
<evidence type="ECO:0000313" key="19">
    <source>
        <dbReference type="EMBL" id="KAB1205562.1"/>
    </source>
</evidence>
<evidence type="ECO:0000256" key="5">
    <source>
        <dbReference type="ARBA" id="ARBA00022692"/>
    </source>
</evidence>
<dbReference type="InterPro" id="IPR032872">
    <property type="entry name" value="WAK_assoc_C"/>
</dbReference>
<evidence type="ECO:0000256" key="13">
    <source>
        <dbReference type="ARBA" id="ARBA00047899"/>
    </source>
</evidence>
<accession>A0A6A1UYV6</accession>
<keyword evidence="4" id="KW-0808">Transferase</keyword>
<dbReference type="InterPro" id="IPR008271">
    <property type="entry name" value="Ser/Thr_kinase_AS"/>
</dbReference>
<dbReference type="PROSITE" id="PS50011">
    <property type="entry name" value="PROTEIN_KINASE_DOM"/>
    <property type="match status" value="1"/>
</dbReference>
<reference evidence="19 20" key="1">
    <citation type="journal article" date="2019" name="Plant Biotechnol. J.">
        <title>The red bayberry genome and genetic basis of sex determination.</title>
        <authorList>
            <person name="Jia H.M."/>
            <person name="Jia H.J."/>
            <person name="Cai Q.L."/>
            <person name="Wang Y."/>
            <person name="Zhao H.B."/>
            <person name="Yang W.F."/>
            <person name="Wang G.Y."/>
            <person name="Li Y.H."/>
            <person name="Zhan D.L."/>
            <person name="Shen Y.T."/>
            <person name="Niu Q.F."/>
            <person name="Chang L."/>
            <person name="Qiu J."/>
            <person name="Zhao L."/>
            <person name="Xie H.B."/>
            <person name="Fu W.Y."/>
            <person name="Jin J."/>
            <person name="Li X.W."/>
            <person name="Jiao Y."/>
            <person name="Zhou C.C."/>
            <person name="Tu T."/>
            <person name="Chai C.Y."/>
            <person name="Gao J.L."/>
            <person name="Fan L.J."/>
            <person name="van de Weg E."/>
            <person name="Wang J.Y."/>
            <person name="Gao Z.S."/>
        </authorList>
    </citation>
    <scope>NUCLEOTIDE SEQUENCE [LARGE SCALE GENOMIC DNA]</scope>
    <source>
        <tissue evidence="19">Leaves</tissue>
    </source>
</reference>
<evidence type="ECO:0000256" key="17">
    <source>
        <dbReference type="SAM" id="Phobius"/>
    </source>
</evidence>
<evidence type="ECO:0000256" key="1">
    <source>
        <dbReference type="ARBA" id="ARBA00004479"/>
    </source>
</evidence>
<dbReference type="GO" id="GO:0030247">
    <property type="term" value="F:polysaccharide binding"/>
    <property type="evidence" value="ECO:0007669"/>
    <property type="project" value="InterPro"/>
</dbReference>
<dbReference type="InterPro" id="IPR000719">
    <property type="entry name" value="Prot_kinase_dom"/>
</dbReference>
<evidence type="ECO:0000313" key="20">
    <source>
        <dbReference type="Proteomes" id="UP000516437"/>
    </source>
</evidence>
<dbReference type="PROSITE" id="PS00108">
    <property type="entry name" value="PROTEIN_KINASE_ST"/>
    <property type="match status" value="1"/>
</dbReference>
<feature type="compositionally biased region" description="Polar residues" evidence="16">
    <location>
        <begin position="1"/>
        <end position="18"/>
    </location>
</feature>
<evidence type="ECO:0000256" key="9">
    <source>
        <dbReference type="ARBA" id="ARBA00022840"/>
    </source>
</evidence>
<dbReference type="InterPro" id="IPR017441">
    <property type="entry name" value="Protein_kinase_ATP_BS"/>
</dbReference>
<comment type="caution">
    <text evidence="19">The sequence shown here is derived from an EMBL/GenBank/DDBJ whole genome shotgun (WGS) entry which is preliminary data.</text>
</comment>